<evidence type="ECO:0000256" key="1">
    <source>
        <dbReference type="SAM" id="Phobius"/>
    </source>
</evidence>
<organism evidence="2 3">
    <name type="scientific">Anaerovibrio slackiae</name>
    <dbReference type="NCBI Taxonomy" id="2652309"/>
    <lineage>
        <taxon>Bacteria</taxon>
        <taxon>Bacillati</taxon>
        <taxon>Bacillota</taxon>
        <taxon>Negativicutes</taxon>
        <taxon>Selenomonadales</taxon>
        <taxon>Selenomonadaceae</taxon>
        <taxon>Anaerovibrio</taxon>
    </lineage>
</organism>
<proteinExistence type="predicted"/>
<dbReference type="AlphaFoldDB" id="A0A6I2UK14"/>
<evidence type="ECO:0000313" key="2">
    <source>
        <dbReference type="EMBL" id="MSU09531.1"/>
    </source>
</evidence>
<sequence length="63" mass="7047">MANPAVTYEDFNAEETTAHEEHIEIIRQEAEWFDLTPIEKKLCGASLGLGIALLAVFLVAFRL</sequence>
<keyword evidence="1" id="KW-0812">Transmembrane</keyword>
<gene>
    <name evidence="2" type="ORF">FYJ84_11115</name>
</gene>
<accession>A0A6I2UK14</accession>
<dbReference type="Proteomes" id="UP000433181">
    <property type="component" value="Unassembled WGS sequence"/>
</dbReference>
<dbReference type="RefSeq" id="WP_154407698.1">
    <property type="nucleotide sequence ID" value="NZ_JAQXJM010000019.1"/>
</dbReference>
<comment type="caution">
    <text evidence="2">The sequence shown here is derived from an EMBL/GenBank/DDBJ whole genome shotgun (WGS) entry which is preliminary data.</text>
</comment>
<reference evidence="2 3" key="1">
    <citation type="submission" date="2019-08" db="EMBL/GenBank/DDBJ databases">
        <title>In-depth cultivation of the pig gut microbiome towards novel bacterial diversity and tailored functional studies.</title>
        <authorList>
            <person name="Wylensek D."/>
            <person name="Hitch T.C.A."/>
            <person name="Clavel T."/>
        </authorList>
    </citation>
    <scope>NUCLEOTIDE SEQUENCE [LARGE SCALE GENOMIC DNA]</scope>
    <source>
        <strain evidence="2 3">WCA-693-APC-5D-A</strain>
    </source>
</reference>
<feature type="transmembrane region" description="Helical" evidence="1">
    <location>
        <begin position="42"/>
        <end position="61"/>
    </location>
</feature>
<dbReference type="EMBL" id="VUNR01000025">
    <property type="protein sequence ID" value="MSU09531.1"/>
    <property type="molecule type" value="Genomic_DNA"/>
</dbReference>
<keyword evidence="1" id="KW-0472">Membrane</keyword>
<dbReference type="GeneID" id="96779478"/>
<evidence type="ECO:0000313" key="3">
    <source>
        <dbReference type="Proteomes" id="UP000433181"/>
    </source>
</evidence>
<keyword evidence="1" id="KW-1133">Transmembrane helix</keyword>
<name>A0A6I2UK14_9FIRM</name>
<keyword evidence="3" id="KW-1185">Reference proteome</keyword>
<protein>
    <submittedName>
        <fullName evidence="2">Uncharacterized protein</fullName>
    </submittedName>
</protein>